<dbReference type="PANTHER" id="PTHR11783">
    <property type="entry name" value="SULFOTRANSFERASE SULT"/>
    <property type="match status" value="1"/>
</dbReference>
<dbReference type="EMBL" id="CM000880">
    <property type="protein sequence ID" value="KQK13483.1"/>
    <property type="molecule type" value="Genomic_DNA"/>
</dbReference>
<protein>
    <recommendedName>
        <fullName evidence="3">Sulfotransferase</fullName>
        <ecNumber evidence="3">2.8.2.-</ecNumber>
    </recommendedName>
</protein>
<dbReference type="EC" id="2.8.2.-" evidence="3"/>
<dbReference type="OrthoDB" id="205623at2759"/>
<sequence length="356" mass="39406">MASSNATSHKCSSRAAGPVPFKDFEDDVLHQVPERTSPEDHDALVSSLPSTVLPGVQLFKLRLYQGFWLHERLVPGAVALQQRFEPRPDDVVVASMPKCGTTWLIALTFAAMARRAYPPAGADHPLLRLNPHHVAPFMDLFFAQGREAVLDALPSPRLMFTHMPLAMLPRAAPPASSGAGAGGGGCRVVYICREPKDMAVSLWHFRRVLCPELSFADTFESFCAGRSSGPFWDHILGYWRASAATPDNVLFLRYEELLRDPADNVRKLARFVGLPFSDAEEEAGVVHAIVELCNLDNMRSLEANKSGHLPYINFPNKSLFRKGVAGDWVNHMTPEMARRMDDIVAEKFRGTGLTFP</sequence>
<gene>
    <name evidence="6" type="primary">LOC104581287</name>
    <name evidence="5" type="ORF">BRADI_1g10430v3</name>
</gene>
<dbReference type="SUPFAM" id="SSF52540">
    <property type="entry name" value="P-loop containing nucleoside triphosphate hydrolases"/>
    <property type="match status" value="1"/>
</dbReference>
<dbReference type="eggNOG" id="KOG1584">
    <property type="taxonomic scope" value="Eukaryota"/>
</dbReference>
<evidence type="ECO:0000256" key="2">
    <source>
        <dbReference type="ARBA" id="ARBA00022679"/>
    </source>
</evidence>
<reference evidence="5 6" key="1">
    <citation type="journal article" date="2010" name="Nature">
        <title>Genome sequencing and analysis of the model grass Brachypodium distachyon.</title>
        <authorList>
            <consortium name="International Brachypodium Initiative"/>
        </authorList>
    </citation>
    <scope>NUCLEOTIDE SEQUENCE [LARGE SCALE GENOMIC DNA]</scope>
    <source>
        <strain evidence="5">Bd21</strain>
        <strain evidence="6">cv. Bd21</strain>
    </source>
</reference>
<reference evidence="5" key="2">
    <citation type="submission" date="2017-06" db="EMBL/GenBank/DDBJ databases">
        <title>WGS assembly of Brachypodium distachyon.</title>
        <authorList>
            <consortium name="The International Brachypodium Initiative"/>
            <person name="Lucas S."/>
            <person name="Harmon-Smith M."/>
            <person name="Lail K."/>
            <person name="Tice H."/>
            <person name="Grimwood J."/>
            <person name="Bruce D."/>
            <person name="Barry K."/>
            <person name="Shu S."/>
            <person name="Lindquist E."/>
            <person name="Wang M."/>
            <person name="Pitluck S."/>
            <person name="Vogel J.P."/>
            <person name="Garvin D.F."/>
            <person name="Mockler T.C."/>
            <person name="Schmutz J."/>
            <person name="Rokhsar D."/>
            <person name="Bevan M.W."/>
        </authorList>
    </citation>
    <scope>NUCLEOTIDE SEQUENCE</scope>
    <source>
        <strain evidence="5">Bd21</strain>
    </source>
</reference>
<dbReference type="GeneID" id="104581287"/>
<dbReference type="Proteomes" id="UP000008810">
    <property type="component" value="Chromosome 1"/>
</dbReference>
<dbReference type="EnsemblPlants" id="KQK13483">
    <property type="protein sequence ID" value="KQK13483"/>
    <property type="gene ID" value="BRADI_1g10430v3"/>
</dbReference>
<keyword evidence="7" id="KW-1185">Reference proteome</keyword>
<dbReference type="InterPro" id="IPR027417">
    <property type="entry name" value="P-loop_NTPase"/>
</dbReference>
<dbReference type="HOGENOM" id="CLU_027239_0_1_1"/>
<dbReference type="GO" id="GO:0005737">
    <property type="term" value="C:cytoplasm"/>
    <property type="evidence" value="ECO:0000318"/>
    <property type="project" value="GO_Central"/>
</dbReference>
<dbReference type="RefSeq" id="XP_010230729.1">
    <property type="nucleotide sequence ID" value="XM_010232427.3"/>
</dbReference>
<proteinExistence type="inferred from homology"/>
<dbReference type="InterPro" id="IPR000863">
    <property type="entry name" value="Sulfotransferase_dom"/>
</dbReference>
<reference evidence="6" key="3">
    <citation type="submission" date="2018-08" db="UniProtKB">
        <authorList>
            <consortium name="EnsemblPlants"/>
        </authorList>
    </citation>
    <scope>IDENTIFICATION</scope>
    <source>
        <strain evidence="6">cv. Bd21</strain>
    </source>
</reference>
<evidence type="ECO:0000313" key="7">
    <source>
        <dbReference type="Proteomes" id="UP000008810"/>
    </source>
</evidence>
<comment type="similarity">
    <text evidence="1 3">Belongs to the sulfotransferase 1 family.</text>
</comment>
<dbReference type="AlphaFoldDB" id="I1GNW9"/>
<dbReference type="KEGG" id="bdi:104581287"/>
<evidence type="ECO:0000259" key="4">
    <source>
        <dbReference type="Pfam" id="PF00685"/>
    </source>
</evidence>
<evidence type="ECO:0000313" key="5">
    <source>
        <dbReference type="EMBL" id="KQK13483.1"/>
    </source>
</evidence>
<evidence type="ECO:0000256" key="3">
    <source>
        <dbReference type="RuleBase" id="RU361155"/>
    </source>
</evidence>
<dbReference type="GO" id="GO:0051923">
    <property type="term" value="P:sulfation"/>
    <property type="evidence" value="ECO:0000318"/>
    <property type="project" value="GO_Central"/>
</dbReference>
<dbReference type="Gramene" id="KQK13483">
    <property type="protein sequence ID" value="KQK13483"/>
    <property type="gene ID" value="BRADI_1g10430v3"/>
</dbReference>
<name>I1GNW9_BRADI</name>
<feature type="domain" description="Sulfotransferase" evidence="4">
    <location>
        <begin position="88"/>
        <end position="352"/>
    </location>
</feature>
<keyword evidence="2 3" id="KW-0808">Transferase</keyword>
<evidence type="ECO:0000256" key="1">
    <source>
        <dbReference type="ARBA" id="ARBA00005771"/>
    </source>
</evidence>
<dbReference type="Gene3D" id="3.40.50.300">
    <property type="entry name" value="P-loop containing nucleotide triphosphate hydrolases"/>
    <property type="match status" value="1"/>
</dbReference>
<dbReference type="GO" id="GO:0008146">
    <property type="term" value="F:sulfotransferase activity"/>
    <property type="evidence" value="ECO:0000318"/>
    <property type="project" value="GO_Central"/>
</dbReference>
<evidence type="ECO:0000313" key="6">
    <source>
        <dbReference type="EnsemblPlants" id="KQK13483"/>
    </source>
</evidence>
<accession>I1GNW9</accession>
<organism evidence="5">
    <name type="scientific">Brachypodium distachyon</name>
    <name type="common">Purple false brome</name>
    <name type="synonym">Trachynia distachya</name>
    <dbReference type="NCBI Taxonomy" id="15368"/>
    <lineage>
        <taxon>Eukaryota</taxon>
        <taxon>Viridiplantae</taxon>
        <taxon>Streptophyta</taxon>
        <taxon>Embryophyta</taxon>
        <taxon>Tracheophyta</taxon>
        <taxon>Spermatophyta</taxon>
        <taxon>Magnoliopsida</taxon>
        <taxon>Liliopsida</taxon>
        <taxon>Poales</taxon>
        <taxon>Poaceae</taxon>
        <taxon>BOP clade</taxon>
        <taxon>Pooideae</taxon>
        <taxon>Stipodae</taxon>
        <taxon>Brachypodieae</taxon>
        <taxon>Brachypodium</taxon>
    </lineage>
</organism>
<dbReference type="OMA" id="HHIVYNI"/>
<dbReference type="Pfam" id="PF00685">
    <property type="entry name" value="Sulfotransfer_1"/>
    <property type="match status" value="1"/>
</dbReference>